<comment type="caution">
    <text evidence="1">The sequence shown here is derived from an EMBL/GenBank/DDBJ whole genome shotgun (WGS) entry which is preliminary data.</text>
</comment>
<accession>A0ABN8Q8Q5</accession>
<reference evidence="1 2" key="1">
    <citation type="submission" date="2022-05" db="EMBL/GenBank/DDBJ databases">
        <authorList>
            <consortium name="Genoscope - CEA"/>
            <person name="William W."/>
        </authorList>
    </citation>
    <scope>NUCLEOTIDE SEQUENCE [LARGE SCALE GENOMIC DNA]</scope>
</reference>
<protein>
    <submittedName>
        <fullName evidence="1">Uncharacterized protein</fullName>
    </submittedName>
</protein>
<name>A0ABN8Q8Q5_9CNID</name>
<keyword evidence="2" id="KW-1185">Reference proteome</keyword>
<evidence type="ECO:0000313" key="2">
    <source>
        <dbReference type="Proteomes" id="UP001159405"/>
    </source>
</evidence>
<proteinExistence type="predicted"/>
<organism evidence="1 2">
    <name type="scientific">Porites lobata</name>
    <dbReference type="NCBI Taxonomy" id="104759"/>
    <lineage>
        <taxon>Eukaryota</taxon>
        <taxon>Metazoa</taxon>
        <taxon>Cnidaria</taxon>
        <taxon>Anthozoa</taxon>
        <taxon>Hexacorallia</taxon>
        <taxon>Scleractinia</taxon>
        <taxon>Fungiina</taxon>
        <taxon>Poritidae</taxon>
        <taxon>Porites</taxon>
    </lineage>
</organism>
<evidence type="ECO:0000313" key="1">
    <source>
        <dbReference type="EMBL" id="CAH3157608.1"/>
    </source>
</evidence>
<gene>
    <name evidence="1" type="ORF">PLOB_00002313</name>
</gene>
<sequence>MASSKNAELETEIGALKERFLEEQEKVIALENYSWRENLRFMNVPEQEESSIPCDSYSGQRRSSDETSKAYPRPIITRFLCREDRDMVLKAKGRLRNSSQYENVYITQDYAKAIQMERKGLIKAMFLARKNGMNARVVDRNLVVNNNVYNVDNIPDNLKESSTLNSNSS</sequence>
<dbReference type="EMBL" id="CALNXK010000108">
    <property type="protein sequence ID" value="CAH3157608.1"/>
    <property type="molecule type" value="Genomic_DNA"/>
</dbReference>
<dbReference type="Proteomes" id="UP001159405">
    <property type="component" value="Unassembled WGS sequence"/>
</dbReference>